<dbReference type="InterPro" id="IPR012347">
    <property type="entry name" value="Ferritin-like"/>
</dbReference>
<dbReference type="InterPro" id="IPR002177">
    <property type="entry name" value="DPS_DNA-bd"/>
</dbReference>
<sequence>MNTATTASVTQVLNKQVANWTLLFTKLHNYHWYVKGNQFFTLHLKFEELYNEAAAHIDELAERLLAIGGKPTATLKDCLALSSLKEAGGTETAAQMVEGLVEDFGILLGELKEGMAAAQENGDEATSDMLLAIHGALEKHRWMLRSFLS</sequence>
<accession>A0A4Y8PX32</accession>
<name>A0A4Y8PX32_9BACL</name>
<dbReference type="InterPro" id="IPR008331">
    <property type="entry name" value="Ferritin_DPS_dom"/>
</dbReference>
<evidence type="ECO:0000313" key="5">
    <source>
        <dbReference type="Proteomes" id="UP000298246"/>
    </source>
</evidence>
<dbReference type="PROSITE" id="PS00819">
    <property type="entry name" value="DPS_2"/>
    <property type="match status" value="1"/>
</dbReference>
<dbReference type="PRINTS" id="PR01346">
    <property type="entry name" value="HELNAPAPROT"/>
</dbReference>
<evidence type="ECO:0000256" key="1">
    <source>
        <dbReference type="ARBA" id="ARBA00009497"/>
    </source>
</evidence>
<evidence type="ECO:0000256" key="2">
    <source>
        <dbReference type="RuleBase" id="RU003875"/>
    </source>
</evidence>
<dbReference type="Proteomes" id="UP000298246">
    <property type="component" value="Unassembled WGS sequence"/>
</dbReference>
<protein>
    <submittedName>
        <fullName evidence="4">DNA starvation/stationary phase protection protein</fullName>
    </submittedName>
</protein>
<dbReference type="OrthoDB" id="9797023at2"/>
<organism evidence="4 5">
    <name type="scientific">Paenibacillus athensensis</name>
    <dbReference type="NCBI Taxonomy" id="1967502"/>
    <lineage>
        <taxon>Bacteria</taxon>
        <taxon>Bacillati</taxon>
        <taxon>Bacillota</taxon>
        <taxon>Bacilli</taxon>
        <taxon>Bacillales</taxon>
        <taxon>Paenibacillaceae</taxon>
        <taxon>Paenibacillus</taxon>
    </lineage>
</organism>
<dbReference type="AlphaFoldDB" id="A0A4Y8PX32"/>
<gene>
    <name evidence="4" type="ORF">B5M42_17755</name>
</gene>
<proteinExistence type="inferred from homology"/>
<dbReference type="PANTHER" id="PTHR42932">
    <property type="entry name" value="GENERAL STRESS PROTEIN 20U"/>
    <property type="match status" value="1"/>
</dbReference>
<dbReference type="PIRSF" id="PIRSF005900">
    <property type="entry name" value="Dps"/>
    <property type="match status" value="1"/>
</dbReference>
<dbReference type="RefSeq" id="WP_134755218.1">
    <property type="nucleotide sequence ID" value="NZ_MYFO02000004.1"/>
</dbReference>
<dbReference type="GO" id="GO:0016722">
    <property type="term" value="F:oxidoreductase activity, acting on metal ions"/>
    <property type="evidence" value="ECO:0007669"/>
    <property type="project" value="InterPro"/>
</dbReference>
<dbReference type="CDD" id="cd01043">
    <property type="entry name" value="DPS"/>
    <property type="match status" value="1"/>
</dbReference>
<comment type="caution">
    <text evidence="4">The sequence shown here is derived from an EMBL/GenBank/DDBJ whole genome shotgun (WGS) entry which is preliminary data.</text>
</comment>
<dbReference type="Gene3D" id="1.20.1260.10">
    <property type="match status" value="1"/>
</dbReference>
<dbReference type="PANTHER" id="PTHR42932:SF1">
    <property type="entry name" value="GENERAL STRESS PROTEIN 20U"/>
    <property type="match status" value="1"/>
</dbReference>
<dbReference type="PROSITE" id="PS00818">
    <property type="entry name" value="DPS_1"/>
    <property type="match status" value="1"/>
</dbReference>
<dbReference type="GO" id="GO:0008199">
    <property type="term" value="F:ferric iron binding"/>
    <property type="evidence" value="ECO:0007669"/>
    <property type="project" value="InterPro"/>
</dbReference>
<dbReference type="InterPro" id="IPR023188">
    <property type="entry name" value="DPS_DNA-bd_CS"/>
</dbReference>
<dbReference type="SUPFAM" id="SSF47240">
    <property type="entry name" value="Ferritin-like"/>
    <property type="match status" value="1"/>
</dbReference>
<evidence type="ECO:0000259" key="3">
    <source>
        <dbReference type="Pfam" id="PF00210"/>
    </source>
</evidence>
<keyword evidence="5" id="KW-1185">Reference proteome</keyword>
<dbReference type="EMBL" id="MYFO01000027">
    <property type="protein sequence ID" value="TFE85234.1"/>
    <property type="molecule type" value="Genomic_DNA"/>
</dbReference>
<dbReference type="Pfam" id="PF00210">
    <property type="entry name" value="Ferritin"/>
    <property type="match status" value="1"/>
</dbReference>
<dbReference type="InterPro" id="IPR009078">
    <property type="entry name" value="Ferritin-like_SF"/>
</dbReference>
<evidence type="ECO:0000313" key="4">
    <source>
        <dbReference type="EMBL" id="TFE85234.1"/>
    </source>
</evidence>
<reference evidence="4 5" key="1">
    <citation type="submission" date="2017-03" db="EMBL/GenBank/DDBJ databases">
        <title>Isolation of Levoglucosan Utilizing Bacteria.</title>
        <authorList>
            <person name="Arya A.S."/>
        </authorList>
    </citation>
    <scope>NUCLEOTIDE SEQUENCE [LARGE SCALE GENOMIC DNA]</scope>
    <source>
        <strain evidence="4 5">MEC069</strain>
    </source>
</reference>
<feature type="domain" description="Ferritin/DPS" evidence="3">
    <location>
        <begin position="12"/>
        <end position="148"/>
    </location>
</feature>
<comment type="similarity">
    <text evidence="1 2">Belongs to the Dps family.</text>
</comment>